<protein>
    <submittedName>
        <fullName evidence="1">Uncharacterized protein</fullName>
    </submittedName>
</protein>
<proteinExistence type="predicted"/>
<accession>M8ATE2</accession>
<sequence>MASDSSSSTAGEASMSYPVFSDRNFFKRGAKPPKKPKIRQLWHYLAVAHEPTFVLRPTSQVQKSKHNKSMLS</sequence>
<dbReference type="EnsemblPlants" id="EMT04965">
    <property type="protein sequence ID" value="EMT04965"/>
    <property type="gene ID" value="F775_05793"/>
</dbReference>
<evidence type="ECO:0000313" key="1">
    <source>
        <dbReference type="EnsemblPlants" id="EMT04965"/>
    </source>
</evidence>
<reference evidence="1" key="1">
    <citation type="submission" date="2015-06" db="UniProtKB">
        <authorList>
            <consortium name="EnsemblPlants"/>
        </authorList>
    </citation>
    <scope>IDENTIFICATION</scope>
</reference>
<organism evidence="1">
    <name type="scientific">Aegilops tauschii</name>
    <name type="common">Tausch's goatgrass</name>
    <name type="synonym">Aegilops squarrosa</name>
    <dbReference type="NCBI Taxonomy" id="37682"/>
    <lineage>
        <taxon>Eukaryota</taxon>
        <taxon>Viridiplantae</taxon>
        <taxon>Streptophyta</taxon>
        <taxon>Embryophyta</taxon>
        <taxon>Tracheophyta</taxon>
        <taxon>Spermatophyta</taxon>
        <taxon>Magnoliopsida</taxon>
        <taxon>Liliopsida</taxon>
        <taxon>Poales</taxon>
        <taxon>Poaceae</taxon>
        <taxon>BOP clade</taxon>
        <taxon>Pooideae</taxon>
        <taxon>Triticodae</taxon>
        <taxon>Triticeae</taxon>
        <taxon>Triticinae</taxon>
        <taxon>Aegilops</taxon>
    </lineage>
</organism>
<name>M8ATE2_AEGTA</name>
<dbReference type="AlphaFoldDB" id="M8ATE2"/>